<dbReference type="GO" id="GO:0016874">
    <property type="term" value="F:ligase activity"/>
    <property type="evidence" value="ECO:0007669"/>
    <property type="project" value="UniProtKB-KW"/>
</dbReference>
<dbReference type="PANTHER" id="PTHR43024">
    <property type="entry name" value="UDP-N-ACETYLMURAMOYL-TRIPEPTIDE--D-ALANYL-D-ALANINE LIGASE"/>
    <property type="match status" value="1"/>
</dbReference>
<dbReference type="InterPro" id="IPR000713">
    <property type="entry name" value="Mur_ligase_N"/>
</dbReference>
<feature type="domain" description="Mur ligase C-terminal" evidence="13">
    <location>
        <begin position="326"/>
        <end position="455"/>
    </location>
</feature>
<evidence type="ECO:0000256" key="8">
    <source>
        <dbReference type="ARBA" id="ARBA00023306"/>
    </source>
</evidence>
<dbReference type="InterPro" id="IPR036565">
    <property type="entry name" value="Mur-like_cat_sf"/>
</dbReference>
<dbReference type="InterPro" id="IPR035911">
    <property type="entry name" value="MurE/MurF_N"/>
</dbReference>
<gene>
    <name evidence="10" type="primary">murF</name>
    <name evidence="15" type="ORF">I8J29_06705</name>
</gene>
<evidence type="ECO:0000256" key="3">
    <source>
        <dbReference type="ARBA" id="ARBA00022618"/>
    </source>
</evidence>
<dbReference type="Pfam" id="PF02875">
    <property type="entry name" value="Mur_ligase_C"/>
    <property type="match status" value="1"/>
</dbReference>
<dbReference type="HAMAP" id="MF_02019">
    <property type="entry name" value="MurF"/>
    <property type="match status" value="1"/>
</dbReference>
<evidence type="ECO:0000256" key="2">
    <source>
        <dbReference type="ARBA" id="ARBA00022598"/>
    </source>
</evidence>
<evidence type="ECO:0000256" key="4">
    <source>
        <dbReference type="ARBA" id="ARBA00022741"/>
    </source>
</evidence>
<dbReference type="InterPro" id="IPR005863">
    <property type="entry name" value="UDP-N-AcMur_synth"/>
</dbReference>
<keyword evidence="9 10" id="KW-0961">Cell wall biogenesis/degradation</keyword>
<keyword evidence="6 10" id="KW-0133">Cell shape</keyword>
<keyword evidence="8 10" id="KW-0131">Cell cycle</keyword>
<dbReference type="RefSeq" id="WP_208846897.1">
    <property type="nucleotide sequence ID" value="NZ_JAGGDJ010000003.1"/>
</dbReference>
<keyword evidence="3 10" id="KW-0132">Cell division</keyword>
<dbReference type="SUPFAM" id="SSF53244">
    <property type="entry name" value="MurD-like peptide ligases, peptide-binding domain"/>
    <property type="match status" value="1"/>
</dbReference>
<comment type="similarity">
    <text evidence="10">Belongs to the MurCDEF family. MurF subfamily.</text>
</comment>
<evidence type="ECO:0000313" key="15">
    <source>
        <dbReference type="EMBL" id="MBO7743878.1"/>
    </source>
</evidence>
<keyword evidence="16" id="KW-1185">Reference proteome</keyword>
<organism evidence="15 16">
    <name type="scientific">Paenibacillus artemisiicola</name>
    <dbReference type="NCBI Taxonomy" id="1172618"/>
    <lineage>
        <taxon>Bacteria</taxon>
        <taxon>Bacillati</taxon>
        <taxon>Bacillota</taxon>
        <taxon>Bacilli</taxon>
        <taxon>Bacillales</taxon>
        <taxon>Paenibacillaceae</taxon>
        <taxon>Paenibacillus</taxon>
    </lineage>
</organism>
<sequence>MIKRPLNAIAALCGGTVLNDNRGDAAIVGVSINTRTIQPGMLFVPIRGERVDGHDYVGAALEAGAGGALWERSKAVPDVLAEAPLVLVDDTVAALQRLAANYRDELDLRVVGVTGSNGKTTTKDMVAAVLSGTYRVHKTVGNLNNHLGLPLTVLELDESYDAVVLEMGMSEFGEIDFLTRLAKPDVAIITNIGDSHLEQLGSRAGIAQAKLEIVAGLRPGGLLIMNGDEPLLAEGIRSARLPDGVEVQTFGLEDGSRWVAEHIGVDATSSRFDVKGEAGLQRVELPAAGRHNVSNALAAIAAATRLGVPAAVIRQGFAGLKLTAMRIEAGRAANGAMVLNDAYNASPTSVRAAIDLVAGLTGYRRKWLVLGDMLELGPQELELHGEVGAYVTPAKADAVLAFGTLSRHTAAAAAKQFAADGGEERVRAFDDKGALAEWLLARLAPEDLVLVKGSRGMRMEDIVHALQREAQR</sequence>
<comment type="caution">
    <text evidence="15">The sequence shown here is derived from an EMBL/GenBank/DDBJ whole genome shotgun (WGS) entry which is preliminary data.</text>
</comment>
<evidence type="ECO:0000256" key="9">
    <source>
        <dbReference type="ARBA" id="ARBA00023316"/>
    </source>
</evidence>
<feature type="domain" description="Mur ligase central" evidence="14">
    <location>
        <begin position="113"/>
        <end position="303"/>
    </location>
</feature>
<dbReference type="NCBIfam" id="TIGR01143">
    <property type="entry name" value="murF"/>
    <property type="match status" value="1"/>
</dbReference>
<dbReference type="Proteomes" id="UP000670947">
    <property type="component" value="Unassembled WGS sequence"/>
</dbReference>
<comment type="function">
    <text evidence="10 11">Involved in cell wall formation. Catalyzes the final step in the synthesis of UDP-N-acetylmuramoyl-pentapeptide, the precursor of murein.</text>
</comment>
<comment type="subcellular location">
    <subcellularLocation>
        <location evidence="10 11">Cytoplasm</location>
    </subcellularLocation>
</comment>
<evidence type="ECO:0000256" key="6">
    <source>
        <dbReference type="ARBA" id="ARBA00022960"/>
    </source>
</evidence>
<keyword evidence="2 10" id="KW-0436">Ligase</keyword>
<dbReference type="SUPFAM" id="SSF63418">
    <property type="entry name" value="MurE/MurF N-terminal domain"/>
    <property type="match status" value="1"/>
</dbReference>
<dbReference type="InterPro" id="IPR036615">
    <property type="entry name" value="Mur_ligase_C_dom_sf"/>
</dbReference>
<dbReference type="InterPro" id="IPR051046">
    <property type="entry name" value="MurCDEF_CellWall_CoF430Synth"/>
</dbReference>
<dbReference type="Gene3D" id="3.90.190.20">
    <property type="entry name" value="Mur ligase, C-terminal domain"/>
    <property type="match status" value="1"/>
</dbReference>
<dbReference type="SUPFAM" id="SSF53623">
    <property type="entry name" value="MurD-like peptide ligases, catalytic domain"/>
    <property type="match status" value="1"/>
</dbReference>
<protein>
    <recommendedName>
        <fullName evidence="10 11">UDP-N-acetylmuramoyl-tripeptide--D-alanyl-D-alanine ligase</fullName>
        <ecNumber evidence="10 11">6.3.2.10</ecNumber>
    </recommendedName>
    <alternativeName>
        <fullName evidence="10">D-alanyl-D-alanine-adding enzyme</fullName>
    </alternativeName>
</protein>
<evidence type="ECO:0000259" key="14">
    <source>
        <dbReference type="Pfam" id="PF08245"/>
    </source>
</evidence>
<comment type="pathway">
    <text evidence="10 11">Cell wall biogenesis; peptidoglycan biosynthesis.</text>
</comment>
<evidence type="ECO:0000256" key="10">
    <source>
        <dbReference type="HAMAP-Rule" id="MF_02019"/>
    </source>
</evidence>
<proteinExistence type="inferred from homology"/>
<evidence type="ECO:0000256" key="1">
    <source>
        <dbReference type="ARBA" id="ARBA00022490"/>
    </source>
</evidence>
<evidence type="ECO:0000256" key="5">
    <source>
        <dbReference type="ARBA" id="ARBA00022840"/>
    </source>
</evidence>
<evidence type="ECO:0000256" key="11">
    <source>
        <dbReference type="RuleBase" id="RU004136"/>
    </source>
</evidence>
<evidence type="ECO:0000256" key="7">
    <source>
        <dbReference type="ARBA" id="ARBA00022984"/>
    </source>
</evidence>
<dbReference type="EMBL" id="JAGGDJ010000003">
    <property type="protein sequence ID" value="MBO7743878.1"/>
    <property type="molecule type" value="Genomic_DNA"/>
</dbReference>
<keyword evidence="7 10" id="KW-0573">Peptidoglycan synthesis</keyword>
<reference evidence="15 16" key="1">
    <citation type="submission" date="2021-03" db="EMBL/GenBank/DDBJ databases">
        <title>Paenibacillus artemisicola MWE-103 whole genome sequence.</title>
        <authorList>
            <person name="Ham Y.J."/>
        </authorList>
    </citation>
    <scope>NUCLEOTIDE SEQUENCE [LARGE SCALE GENOMIC DNA]</scope>
    <source>
        <strain evidence="15 16">MWE-103</strain>
    </source>
</reference>
<dbReference type="InterPro" id="IPR004101">
    <property type="entry name" value="Mur_ligase_C"/>
</dbReference>
<dbReference type="Gene3D" id="3.40.1390.10">
    <property type="entry name" value="MurE/MurF, N-terminal domain"/>
    <property type="match status" value="1"/>
</dbReference>
<keyword evidence="5 10" id="KW-0067">ATP-binding</keyword>
<keyword evidence="1 10" id="KW-0963">Cytoplasm</keyword>
<dbReference type="Pfam" id="PF01225">
    <property type="entry name" value="Mur_ligase"/>
    <property type="match status" value="1"/>
</dbReference>
<feature type="domain" description="Mur ligase N-terminal catalytic" evidence="12">
    <location>
        <begin position="27"/>
        <end position="103"/>
    </location>
</feature>
<feature type="binding site" evidence="10">
    <location>
        <begin position="115"/>
        <end position="121"/>
    </location>
    <ligand>
        <name>ATP</name>
        <dbReference type="ChEBI" id="CHEBI:30616"/>
    </ligand>
</feature>
<keyword evidence="4 10" id="KW-0547">Nucleotide-binding</keyword>
<evidence type="ECO:0000259" key="12">
    <source>
        <dbReference type="Pfam" id="PF01225"/>
    </source>
</evidence>
<name>A0ABS3W6G6_9BACL</name>
<comment type="catalytic activity">
    <reaction evidence="10 11">
        <text>D-alanyl-D-alanine + UDP-N-acetyl-alpha-D-muramoyl-L-alanyl-gamma-D-glutamyl-meso-2,6-diaminopimelate + ATP = UDP-N-acetyl-alpha-D-muramoyl-L-alanyl-gamma-D-glutamyl-meso-2,6-diaminopimeloyl-D-alanyl-D-alanine + ADP + phosphate + H(+)</text>
        <dbReference type="Rhea" id="RHEA:28374"/>
        <dbReference type="ChEBI" id="CHEBI:15378"/>
        <dbReference type="ChEBI" id="CHEBI:30616"/>
        <dbReference type="ChEBI" id="CHEBI:43474"/>
        <dbReference type="ChEBI" id="CHEBI:57822"/>
        <dbReference type="ChEBI" id="CHEBI:61386"/>
        <dbReference type="ChEBI" id="CHEBI:83905"/>
        <dbReference type="ChEBI" id="CHEBI:456216"/>
        <dbReference type="EC" id="6.3.2.10"/>
    </reaction>
</comment>
<dbReference type="InterPro" id="IPR013221">
    <property type="entry name" value="Mur_ligase_cen"/>
</dbReference>
<evidence type="ECO:0000259" key="13">
    <source>
        <dbReference type="Pfam" id="PF02875"/>
    </source>
</evidence>
<dbReference type="Gene3D" id="3.40.1190.10">
    <property type="entry name" value="Mur-like, catalytic domain"/>
    <property type="match status" value="1"/>
</dbReference>
<evidence type="ECO:0000313" key="16">
    <source>
        <dbReference type="Proteomes" id="UP000670947"/>
    </source>
</evidence>
<dbReference type="PANTHER" id="PTHR43024:SF1">
    <property type="entry name" value="UDP-N-ACETYLMURAMOYL-TRIPEPTIDE--D-ALANYL-D-ALANINE LIGASE"/>
    <property type="match status" value="1"/>
</dbReference>
<accession>A0ABS3W6G6</accession>
<dbReference type="Pfam" id="PF08245">
    <property type="entry name" value="Mur_ligase_M"/>
    <property type="match status" value="1"/>
</dbReference>
<dbReference type="EC" id="6.3.2.10" evidence="10 11"/>